<comment type="caution">
    <text evidence="3">The sequence shown here is derived from an EMBL/GenBank/DDBJ whole genome shotgun (WGS) entry which is preliminary data.</text>
</comment>
<evidence type="ECO:0000313" key="3">
    <source>
        <dbReference type="EMBL" id="KAF7141426.1"/>
    </source>
</evidence>
<protein>
    <recommendedName>
        <fullName evidence="5">N-acetyltransferase domain-containing protein</fullName>
    </recommendedName>
</protein>
<gene>
    <name evidence="3" type="ORF">RHSIM_Rhsim06G0172900</name>
</gene>
<evidence type="ECO:0008006" key="5">
    <source>
        <dbReference type="Google" id="ProtNLM"/>
    </source>
</evidence>
<dbReference type="InterPro" id="IPR016181">
    <property type="entry name" value="Acyl_CoA_acyltransferase"/>
</dbReference>
<evidence type="ECO:0000313" key="4">
    <source>
        <dbReference type="Proteomes" id="UP000626092"/>
    </source>
</evidence>
<dbReference type="InterPro" id="IPR039135">
    <property type="entry name" value="NAT9-like"/>
</dbReference>
<dbReference type="Gene3D" id="3.40.630.30">
    <property type="match status" value="1"/>
</dbReference>
<organism evidence="3 4">
    <name type="scientific">Rhododendron simsii</name>
    <name type="common">Sims's rhododendron</name>
    <dbReference type="NCBI Taxonomy" id="118357"/>
    <lineage>
        <taxon>Eukaryota</taxon>
        <taxon>Viridiplantae</taxon>
        <taxon>Streptophyta</taxon>
        <taxon>Embryophyta</taxon>
        <taxon>Tracheophyta</taxon>
        <taxon>Spermatophyta</taxon>
        <taxon>Magnoliopsida</taxon>
        <taxon>eudicotyledons</taxon>
        <taxon>Gunneridae</taxon>
        <taxon>Pentapetalae</taxon>
        <taxon>asterids</taxon>
        <taxon>Ericales</taxon>
        <taxon>Ericaceae</taxon>
        <taxon>Ericoideae</taxon>
        <taxon>Rhodoreae</taxon>
        <taxon>Rhododendron</taxon>
    </lineage>
</organism>
<dbReference type="Proteomes" id="UP000626092">
    <property type="component" value="Unassembled WGS sequence"/>
</dbReference>
<dbReference type="PANTHER" id="PTHR13256">
    <property type="entry name" value="N-ACETYLTRANSFERASE 9"/>
    <property type="match status" value="1"/>
</dbReference>
<dbReference type="GO" id="GO:0008080">
    <property type="term" value="F:N-acetyltransferase activity"/>
    <property type="evidence" value="ECO:0007669"/>
    <property type="project" value="InterPro"/>
</dbReference>
<keyword evidence="2" id="KW-0012">Acyltransferase</keyword>
<reference evidence="3" key="1">
    <citation type="submission" date="2019-11" db="EMBL/GenBank/DDBJ databases">
        <authorList>
            <person name="Liu Y."/>
            <person name="Hou J."/>
            <person name="Li T.-Q."/>
            <person name="Guan C.-H."/>
            <person name="Wu X."/>
            <person name="Wu H.-Z."/>
            <person name="Ling F."/>
            <person name="Zhang R."/>
            <person name="Shi X.-G."/>
            <person name="Ren J.-P."/>
            <person name="Chen E.-F."/>
            <person name="Sun J.-M."/>
        </authorList>
    </citation>
    <scope>NUCLEOTIDE SEQUENCE</scope>
    <source>
        <strain evidence="3">Adult_tree_wgs_1</strain>
        <tissue evidence="3">Leaves</tissue>
    </source>
</reference>
<dbReference type="OrthoDB" id="5043642at2759"/>
<name>A0A834GUP7_RHOSS</name>
<keyword evidence="1" id="KW-0808">Transferase</keyword>
<dbReference type="EMBL" id="WJXA01000006">
    <property type="protein sequence ID" value="KAF7141426.1"/>
    <property type="molecule type" value="Genomic_DNA"/>
</dbReference>
<dbReference type="AlphaFoldDB" id="A0A834GUP7"/>
<proteinExistence type="predicted"/>
<evidence type="ECO:0000256" key="2">
    <source>
        <dbReference type="ARBA" id="ARBA00023315"/>
    </source>
</evidence>
<accession>A0A834GUP7</accession>
<dbReference type="SUPFAM" id="SSF55729">
    <property type="entry name" value="Acyl-CoA N-acyltransferases (Nat)"/>
    <property type="match status" value="1"/>
</dbReference>
<keyword evidence="4" id="KW-1185">Reference proteome</keyword>
<evidence type="ECO:0000256" key="1">
    <source>
        <dbReference type="ARBA" id="ARBA00022679"/>
    </source>
</evidence>
<dbReference type="PANTHER" id="PTHR13256:SF16">
    <property type="entry name" value="ALPHA_BETA-TUBULIN-N-ACETYLTRANSFERASE 9"/>
    <property type="match status" value="1"/>
</dbReference>
<sequence length="348" mass="39062">MNLNIGTVVNCGQPTTVQGCRRVGSRIYGSRTSRPELGSGKAIRARVQVISGELGLMPHPTQPEGDMNVPKKTISRVALCGWNVHAMEACWEGSVMHFWKSKRAKGVGNENRHLLEDLTIQELRWNLNRTEKTERKQTFIVLDKELVVGDFIHGNAHTEGADHILRRKIARLDHVASNIKAVFPAMVGDVNIYMNDLDDSQMAEIEIMIAEPKRFSLSEYGGLSTPLTVYVGAPSSQWMSVFHDTYQHHDSRGKGLGKESVLMMMAFAVENFSIHIFRAKIGESNEASLLMFRKLVSLSLSHPHIVAWLGFMEVSRSEIFKELTLELQITNLKREELLQLSGTMVTHA</sequence>